<evidence type="ECO:0000313" key="2">
    <source>
        <dbReference type="Proteomes" id="UP000030745"/>
    </source>
</evidence>
<name>A0A067CFG9_SAPPC</name>
<accession>A0A067CFG9</accession>
<keyword evidence="2" id="KW-1185">Reference proteome</keyword>
<dbReference type="RefSeq" id="XP_012203944.1">
    <property type="nucleotide sequence ID" value="XM_012348554.1"/>
</dbReference>
<dbReference type="VEuPathDB" id="FungiDB:SPRG_09116"/>
<dbReference type="EMBL" id="KK583233">
    <property type="protein sequence ID" value="KDO25286.1"/>
    <property type="molecule type" value="Genomic_DNA"/>
</dbReference>
<evidence type="ECO:0000313" key="1">
    <source>
        <dbReference type="EMBL" id="KDO25286.1"/>
    </source>
</evidence>
<dbReference type="AlphaFoldDB" id="A0A067CFG9"/>
<protein>
    <submittedName>
        <fullName evidence="1">Uncharacterized protein</fullName>
    </submittedName>
</protein>
<dbReference type="InterPro" id="IPR036226">
    <property type="entry name" value="LipOase_C_sf"/>
</dbReference>
<dbReference type="GeneID" id="24131309"/>
<gene>
    <name evidence="1" type="ORF">SPRG_09116</name>
</gene>
<dbReference type="KEGG" id="spar:SPRG_09116"/>
<dbReference type="Proteomes" id="UP000030745">
    <property type="component" value="Unassembled WGS sequence"/>
</dbReference>
<organism evidence="1 2">
    <name type="scientific">Saprolegnia parasitica (strain CBS 223.65)</name>
    <dbReference type="NCBI Taxonomy" id="695850"/>
    <lineage>
        <taxon>Eukaryota</taxon>
        <taxon>Sar</taxon>
        <taxon>Stramenopiles</taxon>
        <taxon>Oomycota</taxon>
        <taxon>Saprolegniomycetes</taxon>
        <taxon>Saprolegniales</taxon>
        <taxon>Saprolegniaceae</taxon>
        <taxon>Saprolegnia</taxon>
    </lineage>
</organism>
<sequence>MHNHLGGIAEYVSDPAFCPVSVSSQDDLPFGRLSHVLLDDAAKAVAHRFTASLQSFVKVVDMRNAQRMLPYQGFNPAVMDMAIDF</sequence>
<dbReference type="SUPFAM" id="SSF48484">
    <property type="entry name" value="Lipoxigenase"/>
    <property type="match status" value="1"/>
</dbReference>
<reference evidence="1 2" key="1">
    <citation type="journal article" date="2013" name="PLoS Genet.">
        <title>Distinctive expansion of potential virulence genes in the genome of the oomycete fish pathogen Saprolegnia parasitica.</title>
        <authorList>
            <person name="Jiang R.H."/>
            <person name="de Bruijn I."/>
            <person name="Haas B.J."/>
            <person name="Belmonte R."/>
            <person name="Lobach L."/>
            <person name="Christie J."/>
            <person name="van den Ackerveken G."/>
            <person name="Bottin A."/>
            <person name="Bulone V."/>
            <person name="Diaz-Moreno S.M."/>
            <person name="Dumas B."/>
            <person name="Fan L."/>
            <person name="Gaulin E."/>
            <person name="Govers F."/>
            <person name="Grenville-Briggs L.J."/>
            <person name="Horner N.R."/>
            <person name="Levin J.Z."/>
            <person name="Mammella M."/>
            <person name="Meijer H.J."/>
            <person name="Morris P."/>
            <person name="Nusbaum C."/>
            <person name="Oome S."/>
            <person name="Phillips A.J."/>
            <person name="van Rooyen D."/>
            <person name="Rzeszutek E."/>
            <person name="Saraiva M."/>
            <person name="Secombes C.J."/>
            <person name="Seidl M.F."/>
            <person name="Snel B."/>
            <person name="Stassen J.H."/>
            <person name="Sykes S."/>
            <person name="Tripathy S."/>
            <person name="van den Berg H."/>
            <person name="Vega-Arreguin J.C."/>
            <person name="Wawra S."/>
            <person name="Young S.K."/>
            <person name="Zeng Q."/>
            <person name="Dieguez-Uribeondo J."/>
            <person name="Russ C."/>
            <person name="Tyler B.M."/>
            <person name="van West P."/>
        </authorList>
    </citation>
    <scope>NUCLEOTIDE SEQUENCE [LARGE SCALE GENOMIC DNA]</scope>
    <source>
        <strain evidence="1 2">CBS 223.65</strain>
    </source>
</reference>
<proteinExistence type="predicted"/>